<dbReference type="Proteomes" id="UP000053820">
    <property type="component" value="Unassembled WGS sequence"/>
</dbReference>
<evidence type="ECO:0000313" key="2">
    <source>
        <dbReference type="Proteomes" id="UP000053820"/>
    </source>
</evidence>
<sequence>TNIFSAFTPDLLHQIHKGVFKDHLVKWCTEVVGSVEIDLRFKAMPGYAELRHFRKGISTIKQWTGTKHKEMQKVFVGLVAGAVPERVLTVTRALLDFSYFAQLKVHTEASLTELDTALATFHANKDVFIELGVRSHFNIPKIHQLSHYVRSIRLLGSPDGYNTELPEQHHIDFTKDAYRSSNKRDYKEQMVLWLQRQEAIFIRGAYLEWLHSRNAALQPSTAATNSESTDLYSLAKSPAYPRQTVDVLETVHGAIDFIPALKTFLKNFVPDNTILPGHQDQFDVFKQLVISVPAIPEVGEMLRRWRIRATPAVKVPASSRRPGAPAHFDMALVLETPEERKDGTLNGLRVAQVQVIFTLPRQFGRYSRSLAYVEWFTPLKGLDPIVGMHQLSHSTRQRR</sequence>
<accession>A0A0C9W8M4</accession>
<feature type="non-terminal residue" evidence="1">
    <location>
        <position position="1"/>
    </location>
</feature>
<feature type="non-terminal residue" evidence="1">
    <location>
        <position position="399"/>
    </location>
</feature>
<organism evidence="1 2">
    <name type="scientific">Hydnomerulius pinastri MD-312</name>
    <dbReference type="NCBI Taxonomy" id="994086"/>
    <lineage>
        <taxon>Eukaryota</taxon>
        <taxon>Fungi</taxon>
        <taxon>Dikarya</taxon>
        <taxon>Basidiomycota</taxon>
        <taxon>Agaricomycotina</taxon>
        <taxon>Agaricomycetes</taxon>
        <taxon>Agaricomycetidae</taxon>
        <taxon>Boletales</taxon>
        <taxon>Boletales incertae sedis</taxon>
        <taxon>Leucogyrophana</taxon>
    </lineage>
</organism>
<dbReference type="Pfam" id="PF18759">
    <property type="entry name" value="Plavaka"/>
    <property type="match status" value="1"/>
</dbReference>
<evidence type="ECO:0000313" key="1">
    <source>
        <dbReference type="EMBL" id="KIJ63898.1"/>
    </source>
</evidence>
<dbReference type="OrthoDB" id="3244185at2759"/>
<keyword evidence="2" id="KW-1185">Reference proteome</keyword>
<dbReference type="AlphaFoldDB" id="A0A0C9W8M4"/>
<dbReference type="HOGENOM" id="CLU_006344_0_1_1"/>
<name>A0A0C9W8M4_9AGAM</name>
<protein>
    <submittedName>
        <fullName evidence="1">Uncharacterized protein</fullName>
    </submittedName>
</protein>
<proteinExistence type="predicted"/>
<reference evidence="1 2" key="1">
    <citation type="submission" date="2014-04" db="EMBL/GenBank/DDBJ databases">
        <title>Evolutionary Origins and Diversification of the Mycorrhizal Mutualists.</title>
        <authorList>
            <consortium name="DOE Joint Genome Institute"/>
            <consortium name="Mycorrhizal Genomics Consortium"/>
            <person name="Kohler A."/>
            <person name="Kuo A."/>
            <person name="Nagy L.G."/>
            <person name="Floudas D."/>
            <person name="Copeland A."/>
            <person name="Barry K.W."/>
            <person name="Cichocki N."/>
            <person name="Veneault-Fourrey C."/>
            <person name="LaButti K."/>
            <person name="Lindquist E.A."/>
            <person name="Lipzen A."/>
            <person name="Lundell T."/>
            <person name="Morin E."/>
            <person name="Murat C."/>
            <person name="Riley R."/>
            <person name="Ohm R."/>
            <person name="Sun H."/>
            <person name="Tunlid A."/>
            <person name="Henrissat B."/>
            <person name="Grigoriev I.V."/>
            <person name="Hibbett D.S."/>
            <person name="Martin F."/>
        </authorList>
    </citation>
    <scope>NUCLEOTIDE SEQUENCE [LARGE SCALE GENOMIC DNA]</scope>
    <source>
        <strain evidence="1 2">MD-312</strain>
    </source>
</reference>
<gene>
    <name evidence="1" type="ORF">HYDPIDRAFT_58295</name>
</gene>
<dbReference type="EMBL" id="KN839849">
    <property type="protein sequence ID" value="KIJ63898.1"/>
    <property type="molecule type" value="Genomic_DNA"/>
</dbReference>
<dbReference type="InterPro" id="IPR041078">
    <property type="entry name" value="Plavaka"/>
</dbReference>